<sequence length="236" mass="26818">MAYYIDQSALSPSASAEEQWINNLLSTSAPMTTANSYSFNMNVPVVESNFSTADFPSLLEDNSVFSGSSRASTVSTPPIKEEDWDPCLESDSSDFMNTVSSKLQMMQSKNNLTPKALESIFDTKDVLKQSVESSPEQQQAPQPQQTHRSSKRRCPRKRLTESQKEAHNKVEKKYRVNINSKINSLQTVIPWFASDNGQKSRMDLKVNKSVILEKAFDYIVYLQKENEAMRKRLDRQ</sequence>
<dbReference type="CDD" id="cd11395">
    <property type="entry name" value="bHLHzip_SREBP_like"/>
    <property type="match status" value="1"/>
</dbReference>
<dbReference type="InterPro" id="IPR052099">
    <property type="entry name" value="Regulatory_TF_Diverse"/>
</dbReference>
<dbReference type="GeneID" id="37009806"/>
<comment type="caution">
    <text evidence="3">The sequence shown here is derived from an EMBL/GenBank/DDBJ whole genome shotgun (WGS) entry which is preliminary data.</text>
</comment>
<dbReference type="SMART" id="SM00353">
    <property type="entry name" value="HLH"/>
    <property type="match status" value="1"/>
</dbReference>
<dbReference type="RefSeq" id="XP_025341900.1">
    <property type="nucleotide sequence ID" value="XM_025488092.1"/>
</dbReference>
<organism evidence="3 4">
    <name type="scientific">Candidozyma haemuli</name>
    <dbReference type="NCBI Taxonomy" id="45357"/>
    <lineage>
        <taxon>Eukaryota</taxon>
        <taxon>Fungi</taxon>
        <taxon>Dikarya</taxon>
        <taxon>Ascomycota</taxon>
        <taxon>Saccharomycotina</taxon>
        <taxon>Pichiomycetes</taxon>
        <taxon>Metschnikowiaceae</taxon>
        <taxon>Candidozyma</taxon>
    </lineage>
</organism>
<feature type="compositionally biased region" description="Polar residues" evidence="1">
    <location>
        <begin position="67"/>
        <end position="76"/>
    </location>
</feature>
<dbReference type="PANTHER" id="PTHR47336:SF3">
    <property type="entry name" value="SERINE-RICH PROTEIN TYE7"/>
    <property type="match status" value="1"/>
</dbReference>
<dbReference type="VEuPathDB" id="FungiDB:CXQ85_004476"/>
<dbReference type="OrthoDB" id="2133190at2759"/>
<feature type="compositionally biased region" description="Low complexity" evidence="1">
    <location>
        <begin position="129"/>
        <end position="145"/>
    </location>
</feature>
<feature type="region of interest" description="Disordered" evidence="1">
    <location>
        <begin position="128"/>
        <end position="168"/>
    </location>
</feature>
<name>A0A2V1AS88_9ASCO</name>
<proteinExistence type="predicted"/>
<dbReference type="PANTHER" id="PTHR47336">
    <property type="entry name" value="TRANSCRIPTION FACTOR HMS1-RELATED"/>
    <property type="match status" value="1"/>
</dbReference>
<feature type="compositionally biased region" description="Basic residues" evidence="1">
    <location>
        <begin position="148"/>
        <end position="157"/>
    </location>
</feature>
<dbReference type="GO" id="GO:0046983">
    <property type="term" value="F:protein dimerization activity"/>
    <property type="evidence" value="ECO:0007669"/>
    <property type="project" value="InterPro"/>
</dbReference>
<dbReference type="Gene3D" id="4.10.280.10">
    <property type="entry name" value="Helix-loop-helix DNA-binding domain"/>
    <property type="match status" value="1"/>
</dbReference>
<dbReference type="Pfam" id="PF00010">
    <property type="entry name" value="HLH"/>
    <property type="match status" value="1"/>
</dbReference>
<evidence type="ECO:0000313" key="4">
    <source>
        <dbReference type="Proteomes" id="UP000244309"/>
    </source>
</evidence>
<evidence type="ECO:0000313" key="3">
    <source>
        <dbReference type="EMBL" id="PVH20960.1"/>
    </source>
</evidence>
<dbReference type="InterPro" id="IPR036638">
    <property type="entry name" value="HLH_DNA-bd_sf"/>
</dbReference>
<feature type="domain" description="BHLH" evidence="2">
    <location>
        <begin position="162"/>
        <end position="222"/>
    </location>
</feature>
<feature type="region of interest" description="Disordered" evidence="1">
    <location>
        <begin position="67"/>
        <end position="91"/>
    </location>
</feature>
<dbReference type="SUPFAM" id="SSF47459">
    <property type="entry name" value="HLH, helix-loop-helix DNA-binding domain"/>
    <property type="match status" value="1"/>
</dbReference>
<evidence type="ECO:0000256" key="1">
    <source>
        <dbReference type="SAM" id="MobiDB-lite"/>
    </source>
</evidence>
<dbReference type="STRING" id="45357.A0A2V1AS88"/>
<dbReference type="InterPro" id="IPR011598">
    <property type="entry name" value="bHLH_dom"/>
</dbReference>
<reference evidence="3 4" key="1">
    <citation type="submission" date="2017-12" db="EMBL/GenBank/DDBJ databases">
        <title>Genome Sequence of a Multidrug-Resistant Candida haemulonii Isolate from a Patient with Chronic Leg Ulcers in Israel.</title>
        <authorList>
            <person name="Chow N.A."/>
            <person name="Gade L."/>
            <person name="Batra D."/>
            <person name="Rowe L.A."/>
            <person name="Ben-Ami R."/>
            <person name="Loparev V.N."/>
            <person name="Litvintseva A.P."/>
        </authorList>
    </citation>
    <scope>NUCLEOTIDE SEQUENCE [LARGE SCALE GENOMIC DNA]</scope>
    <source>
        <strain evidence="3 4">B11899</strain>
    </source>
</reference>
<feature type="compositionally biased region" description="Acidic residues" evidence="1">
    <location>
        <begin position="82"/>
        <end position="91"/>
    </location>
</feature>
<keyword evidence="4" id="KW-1185">Reference proteome</keyword>
<dbReference type="AlphaFoldDB" id="A0A2V1AS88"/>
<dbReference type="Proteomes" id="UP000244309">
    <property type="component" value="Unassembled WGS sequence"/>
</dbReference>
<protein>
    <recommendedName>
        <fullName evidence="2">BHLH domain-containing protein</fullName>
    </recommendedName>
</protein>
<dbReference type="EMBL" id="PKFO01000004">
    <property type="protein sequence ID" value="PVH20960.1"/>
    <property type="molecule type" value="Genomic_DNA"/>
</dbReference>
<evidence type="ECO:0000259" key="2">
    <source>
        <dbReference type="PROSITE" id="PS50888"/>
    </source>
</evidence>
<feature type="compositionally biased region" description="Basic and acidic residues" evidence="1">
    <location>
        <begin position="158"/>
        <end position="168"/>
    </location>
</feature>
<gene>
    <name evidence="3" type="ORF">CXQ85_004476</name>
</gene>
<dbReference type="PROSITE" id="PS50888">
    <property type="entry name" value="BHLH"/>
    <property type="match status" value="1"/>
</dbReference>
<accession>A0A2V1AS88</accession>